<protein>
    <submittedName>
        <fullName evidence="1">Uncharacterized protein</fullName>
    </submittedName>
</protein>
<dbReference type="AlphaFoldDB" id="A0A382I913"/>
<evidence type="ECO:0000313" key="1">
    <source>
        <dbReference type="EMBL" id="SVB96008.1"/>
    </source>
</evidence>
<dbReference type="Pfam" id="PF04463">
    <property type="entry name" value="2-thiour_desulf"/>
    <property type="match status" value="1"/>
</dbReference>
<dbReference type="PANTHER" id="PTHR30087">
    <property type="entry name" value="INNER MEMBRANE PROTEIN"/>
    <property type="match status" value="1"/>
</dbReference>
<reference evidence="1" key="1">
    <citation type="submission" date="2018-05" db="EMBL/GenBank/DDBJ databases">
        <authorList>
            <person name="Lanie J.A."/>
            <person name="Ng W.-L."/>
            <person name="Kazmierczak K.M."/>
            <person name="Andrzejewski T.M."/>
            <person name="Davidsen T.M."/>
            <person name="Wayne K.J."/>
            <person name="Tettelin H."/>
            <person name="Glass J.I."/>
            <person name="Rusch D."/>
            <person name="Podicherti R."/>
            <person name="Tsui H.-C.T."/>
            <person name="Winkler M.E."/>
        </authorList>
    </citation>
    <scope>NUCLEOTIDE SEQUENCE</scope>
</reference>
<name>A0A382I913_9ZZZZ</name>
<sequence>MKKLKIGISSCLLGESVRFNGEHKRNPTVIDLLGQRFEAVPVCPEVELGMGVPREPVRLV</sequence>
<accession>A0A382I913</accession>
<dbReference type="PANTHER" id="PTHR30087:SF0">
    <property type="entry name" value="INNER MEMBRANE PROTEIN"/>
    <property type="match status" value="1"/>
</dbReference>
<gene>
    <name evidence="1" type="ORF">METZ01_LOCUS248862</name>
</gene>
<feature type="non-terminal residue" evidence="1">
    <location>
        <position position="60"/>
    </location>
</feature>
<dbReference type="InterPro" id="IPR007553">
    <property type="entry name" value="2-thiour_desulf"/>
</dbReference>
<dbReference type="EMBL" id="UINC01065888">
    <property type="protein sequence ID" value="SVB96008.1"/>
    <property type="molecule type" value="Genomic_DNA"/>
</dbReference>
<organism evidence="1">
    <name type="scientific">marine metagenome</name>
    <dbReference type="NCBI Taxonomy" id="408172"/>
    <lineage>
        <taxon>unclassified sequences</taxon>
        <taxon>metagenomes</taxon>
        <taxon>ecological metagenomes</taxon>
    </lineage>
</organism>
<proteinExistence type="predicted"/>